<evidence type="ECO:0000256" key="1">
    <source>
        <dbReference type="SAM" id="MobiDB-lite"/>
    </source>
</evidence>
<dbReference type="CTD" id="9811808"/>
<protein>
    <submittedName>
        <fullName evidence="2">Uncharacterized protein</fullName>
    </submittedName>
</protein>
<dbReference type="AlphaFoldDB" id="A0A6A5H5Y4"/>
<sequence>MPRINHPKRFVSNSSLSARLHRHSNRKPQAAVVTARRRRQEATPPAAAMAPVVIPAVAAAVAQVIPQAQQAPSVSFELRPNRQMEHQQAGRRHSFEDFANLDSVIAEMLQNINEMTQVLQNVGNDGPCTSTSSIEQSVYLSTTFENIQPMMVALSQKVQQGLEIFIPPTIPSSSLLRITAEKLSEIGDRTLSEKIQSNAQSLTNATWQTMNSVFRVFSLTDKQVMGYLRHLKAQTPSGMPIFPRHLDTGNTYISLGDSGAYFFGEEFVCRAPMPNGTQQRRPNQVQEAAETGSDVFWYEASDTDDESTTD</sequence>
<gene>
    <name evidence="2" type="ORF">GCK72_010859</name>
</gene>
<dbReference type="KEGG" id="crq:GCK72_010859"/>
<proteinExistence type="predicted"/>
<feature type="region of interest" description="Disordered" evidence="1">
    <location>
        <begin position="273"/>
        <end position="310"/>
    </location>
</feature>
<feature type="compositionally biased region" description="Polar residues" evidence="1">
    <location>
        <begin position="275"/>
        <end position="286"/>
    </location>
</feature>
<name>A0A6A5H5Y4_CAERE</name>
<reference evidence="2 3" key="1">
    <citation type="submission" date="2019-12" db="EMBL/GenBank/DDBJ databases">
        <title>Chromosome-level assembly of the Caenorhabditis remanei genome.</title>
        <authorList>
            <person name="Teterina A.A."/>
            <person name="Willis J.H."/>
            <person name="Phillips P.C."/>
        </authorList>
    </citation>
    <scope>NUCLEOTIDE SEQUENCE [LARGE SCALE GENOMIC DNA]</scope>
    <source>
        <strain evidence="2 3">PX506</strain>
        <tissue evidence="2">Whole organism</tissue>
    </source>
</reference>
<dbReference type="RefSeq" id="XP_003111618.2">
    <property type="nucleotide sequence ID" value="XM_003111570.2"/>
</dbReference>
<evidence type="ECO:0000313" key="3">
    <source>
        <dbReference type="Proteomes" id="UP000483820"/>
    </source>
</evidence>
<organism evidence="2 3">
    <name type="scientific">Caenorhabditis remanei</name>
    <name type="common">Caenorhabditis vulgaris</name>
    <dbReference type="NCBI Taxonomy" id="31234"/>
    <lineage>
        <taxon>Eukaryota</taxon>
        <taxon>Metazoa</taxon>
        <taxon>Ecdysozoa</taxon>
        <taxon>Nematoda</taxon>
        <taxon>Chromadorea</taxon>
        <taxon>Rhabditida</taxon>
        <taxon>Rhabditina</taxon>
        <taxon>Rhabditomorpha</taxon>
        <taxon>Rhabditoidea</taxon>
        <taxon>Rhabditidae</taxon>
        <taxon>Peloderinae</taxon>
        <taxon>Caenorhabditis</taxon>
    </lineage>
</organism>
<evidence type="ECO:0000313" key="2">
    <source>
        <dbReference type="EMBL" id="KAF1762597.1"/>
    </source>
</evidence>
<accession>A0A6A5H5Y4</accession>
<comment type="caution">
    <text evidence="2">The sequence shown here is derived from an EMBL/GenBank/DDBJ whole genome shotgun (WGS) entry which is preliminary data.</text>
</comment>
<feature type="compositionally biased region" description="Acidic residues" evidence="1">
    <location>
        <begin position="301"/>
        <end position="310"/>
    </location>
</feature>
<dbReference type="Proteomes" id="UP000483820">
    <property type="component" value="Chromosome III"/>
</dbReference>
<dbReference type="GeneID" id="9811808"/>
<dbReference type="EMBL" id="WUAV01000003">
    <property type="protein sequence ID" value="KAF1762597.1"/>
    <property type="molecule type" value="Genomic_DNA"/>
</dbReference>